<dbReference type="InterPro" id="IPR036849">
    <property type="entry name" value="Enolase-like_C_sf"/>
</dbReference>
<evidence type="ECO:0000313" key="3">
    <source>
        <dbReference type="EMBL" id="CAA9295030.1"/>
    </source>
</evidence>
<dbReference type="AlphaFoldDB" id="A0A6J4K4J6"/>
<proteinExistence type="predicted"/>
<dbReference type="SFLD" id="SFLDS00001">
    <property type="entry name" value="Enolase"/>
    <property type="match status" value="1"/>
</dbReference>
<dbReference type="Pfam" id="PF02746">
    <property type="entry name" value="MR_MLE_N"/>
    <property type="match status" value="1"/>
</dbReference>
<dbReference type="GO" id="GO:0047929">
    <property type="term" value="F:gluconate dehydratase activity"/>
    <property type="evidence" value="ECO:0007669"/>
    <property type="project" value="UniProtKB-EC"/>
</dbReference>
<dbReference type="PANTHER" id="PTHR48080:SF2">
    <property type="entry name" value="D-GALACTONATE DEHYDRATASE"/>
    <property type="match status" value="1"/>
</dbReference>
<dbReference type="InterPro" id="IPR029065">
    <property type="entry name" value="Enolase_C-like"/>
</dbReference>
<accession>A0A6J4K4J6</accession>
<sequence>MKITKVTPWLVTAPAGARGPAWQPGRQYVFVQVDTDEGITGWGEITGTGALPNRAVVAVVREVGPFIEGEDPTRIEAIWNKIFRAMTYVGTRGITSCVVSGIDIALWDITGKARGLPIYELLGGPVRDSIALYTHFPLGDTPEEAARNVMVPVKDGVRAIKTDPFMPEWSRLRRQGLPGAYLDGGMSARGEQEGADFIAAIREAVGPDVEILIDAHAMYNVPTAIRLANRLAPYNITWFEEPVPPESYHALRQVREQVSTRICVGERLHTRFDFVPVLEQRLADFIMPDVTWTGGITELKKISTLAEAYYVPVSPHDASGPINVLAGAHVMMTVPNFYKLETIRSKMDSYDAFIQTPLDTRDGQLYVPKLPGLGLEMNLDYLRAHAEPGWGG</sequence>
<dbReference type="SUPFAM" id="SSF51604">
    <property type="entry name" value="Enolase C-terminal domain-like"/>
    <property type="match status" value="1"/>
</dbReference>
<feature type="domain" description="Mandelate racemase/muconate lactonizing enzyme C-terminal" evidence="2">
    <location>
        <begin position="142"/>
        <end position="261"/>
    </location>
</feature>
<dbReference type="EC" id="4.2.1.39" evidence="3"/>
<dbReference type="Gene3D" id="3.20.20.120">
    <property type="entry name" value="Enolase-like C-terminal domain"/>
    <property type="match status" value="1"/>
</dbReference>
<dbReference type="InterPro" id="IPR013342">
    <property type="entry name" value="Mandelate_racemase_C"/>
</dbReference>
<keyword evidence="1 3" id="KW-0456">Lyase</keyword>
<reference evidence="3" key="1">
    <citation type="submission" date="2020-02" db="EMBL/GenBank/DDBJ databases">
        <authorList>
            <person name="Meier V. D."/>
        </authorList>
    </citation>
    <scope>NUCLEOTIDE SEQUENCE</scope>
    <source>
        <strain evidence="3">AVDCRST_MAG77</strain>
    </source>
</reference>
<dbReference type="InterPro" id="IPR034593">
    <property type="entry name" value="DgoD-like"/>
</dbReference>
<protein>
    <submittedName>
        <fullName evidence="3">Gluconate dehydratase</fullName>
        <ecNumber evidence="3">4.2.1.39</ecNumber>
    </submittedName>
</protein>
<dbReference type="SFLD" id="SFLDG00179">
    <property type="entry name" value="mandelate_racemase"/>
    <property type="match status" value="1"/>
</dbReference>
<dbReference type="SUPFAM" id="SSF54826">
    <property type="entry name" value="Enolase N-terminal domain-like"/>
    <property type="match status" value="1"/>
</dbReference>
<evidence type="ECO:0000256" key="1">
    <source>
        <dbReference type="ARBA" id="ARBA00023239"/>
    </source>
</evidence>
<dbReference type="CDD" id="cd03316">
    <property type="entry name" value="MR_like"/>
    <property type="match status" value="1"/>
</dbReference>
<organism evidence="3">
    <name type="scientific">uncultured Chloroflexota bacterium</name>
    <dbReference type="NCBI Taxonomy" id="166587"/>
    <lineage>
        <taxon>Bacteria</taxon>
        <taxon>Bacillati</taxon>
        <taxon>Chloroflexota</taxon>
        <taxon>environmental samples</taxon>
    </lineage>
</organism>
<evidence type="ECO:0000259" key="2">
    <source>
        <dbReference type="SMART" id="SM00922"/>
    </source>
</evidence>
<name>A0A6J4K4J6_9CHLR</name>
<dbReference type="Gene3D" id="3.30.390.10">
    <property type="entry name" value="Enolase-like, N-terminal domain"/>
    <property type="match status" value="1"/>
</dbReference>
<gene>
    <name evidence="3" type="ORF">AVDCRST_MAG77-5104</name>
</gene>
<dbReference type="InterPro" id="IPR013341">
    <property type="entry name" value="Mandelate_racemase_N_dom"/>
</dbReference>
<dbReference type="Pfam" id="PF13378">
    <property type="entry name" value="MR_MLE_C"/>
    <property type="match status" value="1"/>
</dbReference>
<dbReference type="SMART" id="SM00922">
    <property type="entry name" value="MR_MLE"/>
    <property type="match status" value="1"/>
</dbReference>
<dbReference type="InterPro" id="IPR029017">
    <property type="entry name" value="Enolase-like_N"/>
</dbReference>
<dbReference type="PANTHER" id="PTHR48080">
    <property type="entry name" value="D-GALACTONATE DEHYDRATASE-RELATED"/>
    <property type="match status" value="1"/>
</dbReference>
<dbReference type="EMBL" id="CADCTC010000265">
    <property type="protein sequence ID" value="CAA9295030.1"/>
    <property type="molecule type" value="Genomic_DNA"/>
</dbReference>